<evidence type="ECO:0000256" key="7">
    <source>
        <dbReference type="SAM" id="MobiDB-lite"/>
    </source>
</evidence>
<dbReference type="GO" id="GO:0032259">
    <property type="term" value="P:methylation"/>
    <property type="evidence" value="ECO:0007669"/>
    <property type="project" value="UniProtKB-KW"/>
</dbReference>
<proteinExistence type="inferred from homology"/>
<dbReference type="PANTHER" id="PTHR10629">
    <property type="entry name" value="CYTOSINE-SPECIFIC METHYLTRANSFERASE"/>
    <property type="match status" value="1"/>
</dbReference>
<keyword evidence="5" id="KW-0680">Restriction system</keyword>
<feature type="region of interest" description="Disordered" evidence="7">
    <location>
        <begin position="173"/>
        <end position="265"/>
    </location>
</feature>
<reference evidence="8 9" key="1">
    <citation type="submission" date="2019-05" db="EMBL/GenBank/DDBJ databases">
        <title>Draft genome sequence of Actinomadura geliboluensis A8036.</title>
        <authorList>
            <person name="Saricaoglu S."/>
            <person name="Isik K."/>
        </authorList>
    </citation>
    <scope>NUCLEOTIDE SEQUENCE [LARGE SCALE GENOMIC DNA]</scope>
    <source>
        <strain evidence="8 9">A8036</strain>
    </source>
</reference>
<evidence type="ECO:0000256" key="5">
    <source>
        <dbReference type="ARBA" id="ARBA00022747"/>
    </source>
</evidence>
<dbReference type="GO" id="GO:0009307">
    <property type="term" value="P:DNA restriction-modification system"/>
    <property type="evidence" value="ECO:0007669"/>
    <property type="project" value="UniProtKB-KW"/>
</dbReference>
<evidence type="ECO:0000256" key="6">
    <source>
        <dbReference type="PROSITE-ProRule" id="PRU01016"/>
    </source>
</evidence>
<keyword evidence="2 6" id="KW-0489">Methyltransferase</keyword>
<evidence type="ECO:0000256" key="4">
    <source>
        <dbReference type="ARBA" id="ARBA00022691"/>
    </source>
</evidence>
<dbReference type="GO" id="GO:0003886">
    <property type="term" value="F:DNA (cytosine-5-)-methyltransferase activity"/>
    <property type="evidence" value="ECO:0007669"/>
    <property type="project" value="UniProtKB-EC"/>
</dbReference>
<accession>A0A5S4FNQ8</accession>
<dbReference type="SUPFAM" id="SSF53335">
    <property type="entry name" value="S-adenosyl-L-methionine-dependent methyltransferases"/>
    <property type="match status" value="1"/>
</dbReference>
<comment type="caution">
    <text evidence="8">The sequence shown here is derived from an EMBL/GenBank/DDBJ whole genome shotgun (WGS) entry which is preliminary data.</text>
</comment>
<evidence type="ECO:0000313" key="9">
    <source>
        <dbReference type="Proteomes" id="UP000305238"/>
    </source>
</evidence>
<dbReference type="InterPro" id="IPR018117">
    <property type="entry name" value="C5_DNA_meth_AS"/>
</dbReference>
<comment type="similarity">
    <text evidence="6">Belongs to the class I-like SAM-binding methyltransferase superfamily. C5-methyltransferase family.</text>
</comment>
<feature type="active site" evidence="6">
    <location>
        <position position="76"/>
    </location>
</feature>
<evidence type="ECO:0000256" key="3">
    <source>
        <dbReference type="ARBA" id="ARBA00022679"/>
    </source>
</evidence>
<dbReference type="PROSITE" id="PS00094">
    <property type="entry name" value="C5_MTASE_1"/>
    <property type="match status" value="1"/>
</dbReference>
<keyword evidence="3 6" id="KW-0808">Transferase</keyword>
<dbReference type="GO" id="GO:0044027">
    <property type="term" value="P:negative regulation of gene expression via chromosomal CpG island methylation"/>
    <property type="evidence" value="ECO:0007669"/>
    <property type="project" value="TreeGrafter"/>
</dbReference>
<dbReference type="InterPro" id="IPR050390">
    <property type="entry name" value="C5-Methyltransferase"/>
</dbReference>
<dbReference type="OrthoDB" id="9813719at2"/>
<dbReference type="EMBL" id="VCKZ01000734">
    <property type="protein sequence ID" value="TMR22322.1"/>
    <property type="molecule type" value="Genomic_DNA"/>
</dbReference>
<evidence type="ECO:0000313" key="8">
    <source>
        <dbReference type="EMBL" id="TMR22322.1"/>
    </source>
</evidence>
<organism evidence="8 9">
    <name type="scientific">Actinomadura geliboluensis</name>
    <dbReference type="NCBI Taxonomy" id="882440"/>
    <lineage>
        <taxon>Bacteria</taxon>
        <taxon>Bacillati</taxon>
        <taxon>Actinomycetota</taxon>
        <taxon>Actinomycetes</taxon>
        <taxon>Streptosporangiales</taxon>
        <taxon>Thermomonosporaceae</taxon>
        <taxon>Actinomadura</taxon>
    </lineage>
</organism>
<dbReference type="Gene3D" id="3.40.50.150">
    <property type="entry name" value="Vaccinia Virus protein VP39"/>
    <property type="match status" value="1"/>
</dbReference>
<dbReference type="PANTHER" id="PTHR10629:SF52">
    <property type="entry name" value="DNA (CYTOSINE-5)-METHYLTRANSFERASE 1"/>
    <property type="match status" value="1"/>
</dbReference>
<name>A0A5S4FNQ8_9ACTN</name>
<dbReference type="Proteomes" id="UP000305238">
    <property type="component" value="Unassembled WGS sequence"/>
</dbReference>
<dbReference type="InterPro" id="IPR001525">
    <property type="entry name" value="C5_MeTfrase"/>
</dbReference>
<dbReference type="GO" id="GO:0003677">
    <property type="term" value="F:DNA binding"/>
    <property type="evidence" value="ECO:0007669"/>
    <property type="project" value="TreeGrafter"/>
</dbReference>
<keyword evidence="4 6" id="KW-0949">S-adenosyl-L-methionine</keyword>
<keyword evidence="9" id="KW-1185">Reference proteome</keyword>
<sequence length="362" mass="38183">MHTALSLGSMCTGYGGLDLAVSAVLDVETAWVADPDPGAAAILAHHWPGVPNLGDITAVDWTTVPPVDVVAAGFPCTDLSLAGTGAGITEGTQSGLWLVIAAALGVLRPRLVVLENVRAIVARRPGLDRVLSDLARLGFDAEWTCVRASDAGAAHQRWRWFLLAWPADAPRPRLQGPRLQRRAPGGGGAAAHPAGIGEREPADAPHPVAGGGHARPEPGRRGVQPAADPARDRRHQGRPEPARQLRGPDAALGGAAAAHTDRHGRQVLQRDQPGMGTRDHAHGRGPALDWGAYAPAIDRWARILGRPAPAPTEPGRDGRPRLSPPFVEWLMGLPAGWVTDPAIWTALAETSGKRRNRFTPTT</sequence>
<protein>
    <recommendedName>
        <fullName evidence="1">DNA (cytosine-5-)-methyltransferase</fullName>
        <ecNumber evidence="1">2.1.1.37</ecNumber>
    </recommendedName>
</protein>
<dbReference type="Pfam" id="PF00145">
    <property type="entry name" value="DNA_methylase"/>
    <property type="match status" value="1"/>
</dbReference>
<evidence type="ECO:0000256" key="2">
    <source>
        <dbReference type="ARBA" id="ARBA00022603"/>
    </source>
</evidence>
<evidence type="ECO:0000256" key="1">
    <source>
        <dbReference type="ARBA" id="ARBA00011975"/>
    </source>
</evidence>
<dbReference type="PROSITE" id="PS51679">
    <property type="entry name" value="SAM_MT_C5"/>
    <property type="match status" value="1"/>
</dbReference>
<dbReference type="EC" id="2.1.1.37" evidence="1"/>
<dbReference type="InterPro" id="IPR029063">
    <property type="entry name" value="SAM-dependent_MTases_sf"/>
</dbReference>
<dbReference type="AlphaFoldDB" id="A0A5S4FNQ8"/>
<gene>
    <name evidence="8" type="ORF">ETD96_43895</name>
</gene>
<feature type="non-terminal residue" evidence="8">
    <location>
        <position position="362"/>
    </location>
</feature>